<organism evidence="2 3">
    <name type="scientific">Caballeronia pedi</name>
    <dbReference type="NCBI Taxonomy" id="1777141"/>
    <lineage>
        <taxon>Bacteria</taxon>
        <taxon>Pseudomonadati</taxon>
        <taxon>Pseudomonadota</taxon>
        <taxon>Betaproteobacteria</taxon>
        <taxon>Burkholderiales</taxon>
        <taxon>Burkholderiaceae</taxon>
        <taxon>Caballeronia</taxon>
    </lineage>
</organism>
<dbReference type="RefSeq" id="WP_061177317.1">
    <property type="nucleotide sequence ID" value="NZ_FCOE02000018.1"/>
</dbReference>
<dbReference type="NCBIfam" id="NF033857">
    <property type="entry name" value="BPSL0067_fam"/>
    <property type="match status" value="1"/>
</dbReference>
<dbReference type="Proteomes" id="UP000054911">
    <property type="component" value="Unassembled WGS sequence"/>
</dbReference>
<evidence type="ECO:0000256" key="1">
    <source>
        <dbReference type="SAM" id="MobiDB-lite"/>
    </source>
</evidence>
<feature type="region of interest" description="Disordered" evidence="1">
    <location>
        <begin position="96"/>
        <end position="115"/>
    </location>
</feature>
<sequence>MSYRYADVAELENETMVGSHQCVDLVKHYAGAPATSKWREGERVLDAVHIPVGTAIATFVNGKYQSHAHGNHAALFLRRDACCIWVMDQWANDKDKPKISSRPIPMRGKHKNGEYVNPSNNADAFSIIE</sequence>
<evidence type="ECO:0008006" key="4">
    <source>
        <dbReference type="Google" id="ProtNLM"/>
    </source>
</evidence>
<reference evidence="2" key="1">
    <citation type="submission" date="2016-01" db="EMBL/GenBank/DDBJ databases">
        <authorList>
            <person name="Peeters C."/>
        </authorList>
    </citation>
    <scope>NUCLEOTIDE SEQUENCE [LARGE SCALE GENOMIC DNA]</scope>
    <source>
        <strain evidence="2">LMG 29323</strain>
    </source>
</reference>
<dbReference type="EMBL" id="FCOE02000018">
    <property type="protein sequence ID" value="SAK79670.1"/>
    <property type="molecule type" value="Genomic_DNA"/>
</dbReference>
<dbReference type="OrthoDB" id="1551241at2"/>
<protein>
    <recommendedName>
        <fullName evidence="4">BPSL0067 family protein</fullName>
    </recommendedName>
</protein>
<dbReference type="InterPro" id="IPR047746">
    <property type="entry name" value="Dae2/Tae2-like"/>
</dbReference>
<gene>
    <name evidence="2" type="ORF">AWB80_04956</name>
</gene>
<proteinExistence type="predicted"/>
<dbReference type="AlphaFoldDB" id="A0A158CBJ7"/>
<accession>A0A158CBJ7</accession>
<dbReference type="STRING" id="1777141.AWB80_04956"/>
<comment type="caution">
    <text evidence="2">The sequence shown here is derived from an EMBL/GenBank/DDBJ whole genome shotgun (WGS) entry which is preliminary data.</text>
</comment>
<keyword evidence="3" id="KW-1185">Reference proteome</keyword>
<name>A0A158CBJ7_9BURK</name>
<evidence type="ECO:0000313" key="3">
    <source>
        <dbReference type="Proteomes" id="UP000054911"/>
    </source>
</evidence>
<evidence type="ECO:0000313" key="2">
    <source>
        <dbReference type="EMBL" id="SAK79670.1"/>
    </source>
</evidence>